<comment type="caution">
    <text evidence="1">The sequence shown here is derived from an EMBL/GenBank/DDBJ whole genome shotgun (WGS) entry which is preliminary data.</text>
</comment>
<evidence type="ECO:0000313" key="1">
    <source>
        <dbReference type="EMBL" id="MBK1620486.1"/>
    </source>
</evidence>
<dbReference type="EMBL" id="NRRY01000041">
    <property type="protein sequence ID" value="MBK1620486.1"/>
    <property type="molecule type" value="Genomic_DNA"/>
</dbReference>
<name>A0A9X0WBU1_9GAMM</name>
<keyword evidence="2" id="KW-1185">Reference proteome</keyword>
<dbReference type="Proteomes" id="UP001138768">
    <property type="component" value="Unassembled WGS sequence"/>
</dbReference>
<accession>A0A9X0WBU1</accession>
<proteinExistence type="predicted"/>
<dbReference type="AlphaFoldDB" id="A0A9X0WBU1"/>
<gene>
    <name evidence="1" type="ORF">CKO42_19010</name>
</gene>
<organism evidence="1 2">
    <name type="scientific">Lamprobacter modestohalophilus</name>
    <dbReference type="NCBI Taxonomy" id="1064514"/>
    <lineage>
        <taxon>Bacteria</taxon>
        <taxon>Pseudomonadati</taxon>
        <taxon>Pseudomonadota</taxon>
        <taxon>Gammaproteobacteria</taxon>
        <taxon>Chromatiales</taxon>
        <taxon>Chromatiaceae</taxon>
        <taxon>Lamprobacter</taxon>
    </lineage>
</organism>
<evidence type="ECO:0000313" key="2">
    <source>
        <dbReference type="Proteomes" id="UP001138768"/>
    </source>
</evidence>
<sequence>MLELVLRGTSDANTSFKDLCKLLKTLGFTERVRGDHFIYTKPKIQEILNLQPVGALAKAYQVKQVRTVILKYKLGDIYGS</sequence>
<protein>
    <submittedName>
        <fullName evidence="1">Toxin HicA</fullName>
    </submittedName>
</protein>
<dbReference type="SUPFAM" id="SSF54786">
    <property type="entry name" value="YcfA/nrd intein domain"/>
    <property type="match status" value="1"/>
</dbReference>
<reference evidence="1 2" key="1">
    <citation type="journal article" date="2020" name="Microorganisms">
        <title>Osmotic Adaptation and Compatible Solute Biosynthesis of Phototrophic Bacteria as Revealed from Genome Analyses.</title>
        <authorList>
            <person name="Imhoff J.F."/>
            <person name="Rahn T."/>
            <person name="Kunzel S."/>
            <person name="Keller A."/>
            <person name="Neulinger S.C."/>
        </authorList>
    </citation>
    <scope>NUCLEOTIDE SEQUENCE [LARGE SCALE GENOMIC DNA]</scope>
    <source>
        <strain evidence="1 2">DSM 25653</strain>
    </source>
</reference>